<dbReference type="Gene3D" id="3.40.630.30">
    <property type="match status" value="1"/>
</dbReference>
<feature type="compositionally biased region" description="Basic and acidic residues" evidence="1">
    <location>
        <begin position="166"/>
        <end position="178"/>
    </location>
</feature>
<dbReference type="PANTHER" id="PTHR31438:SF1">
    <property type="entry name" value="LYSINE N-ACYLTRANSFERASE C17G9.06C-RELATED"/>
    <property type="match status" value="1"/>
</dbReference>
<accession>A0ABY5F2I0</accession>
<dbReference type="Proteomes" id="UP001058236">
    <property type="component" value="Chromosome"/>
</dbReference>
<proteinExistence type="predicted"/>
<dbReference type="RefSeq" id="WP_255238597.1">
    <property type="nucleotide sequence ID" value="NZ_CP101397.1"/>
</dbReference>
<dbReference type="InterPro" id="IPR016181">
    <property type="entry name" value="Acyl_CoA_acyltransferase"/>
</dbReference>
<keyword evidence="3" id="KW-1185">Reference proteome</keyword>
<sequence length="202" mass="22439">MITWRRLAEDDFPLLISWLEQPHVARWWNHETSPEAVERDFGPAVRREEPAEVLLAHLDGTPVGLLQYCRLADYPEYVKELAPLAEVPAEAMTIDYLIGDPQLVGQGLGPRMIRSALRSIWHDHPRASCVLVPVVAANRASWRALEKAGLLRIASGDLEPDNPVDDPAHHLYRIDRPGRTGADPPDLSRVAPHATPGPGTAR</sequence>
<dbReference type="EMBL" id="CP101397">
    <property type="protein sequence ID" value="UTR77465.1"/>
    <property type="molecule type" value="Genomic_DNA"/>
</dbReference>
<evidence type="ECO:0000313" key="2">
    <source>
        <dbReference type="EMBL" id="UTR77465.1"/>
    </source>
</evidence>
<evidence type="ECO:0000256" key="1">
    <source>
        <dbReference type="SAM" id="MobiDB-lite"/>
    </source>
</evidence>
<reference evidence="2" key="1">
    <citation type="submission" date="2022-07" db="EMBL/GenBank/DDBJ databases">
        <title>Genomic of Streptomyces cavourensis F2.</title>
        <authorList>
            <person name="Hu S."/>
            <person name="Liang W."/>
        </authorList>
    </citation>
    <scope>NUCLEOTIDE SEQUENCE</scope>
    <source>
        <strain evidence="2">F2</strain>
    </source>
</reference>
<dbReference type="SUPFAM" id="SSF55729">
    <property type="entry name" value="Acyl-CoA N-acyltransferases (Nat)"/>
    <property type="match status" value="1"/>
</dbReference>
<organism evidence="2 3">
    <name type="scientific">Streptomyces cavourensis</name>
    <dbReference type="NCBI Taxonomy" id="67258"/>
    <lineage>
        <taxon>Bacteria</taxon>
        <taxon>Bacillati</taxon>
        <taxon>Actinomycetota</taxon>
        <taxon>Actinomycetes</taxon>
        <taxon>Kitasatosporales</taxon>
        <taxon>Streptomycetaceae</taxon>
        <taxon>Streptomyces</taxon>
    </lineage>
</organism>
<dbReference type="PANTHER" id="PTHR31438">
    <property type="entry name" value="LYSINE N-ACYLTRANSFERASE C17G9.06C-RELATED"/>
    <property type="match status" value="1"/>
</dbReference>
<gene>
    <name evidence="2" type="ORF">NLU04_02845</name>
</gene>
<protein>
    <submittedName>
        <fullName evidence="2">Acetyltransferase</fullName>
    </submittedName>
</protein>
<feature type="region of interest" description="Disordered" evidence="1">
    <location>
        <begin position="156"/>
        <end position="202"/>
    </location>
</feature>
<evidence type="ECO:0000313" key="3">
    <source>
        <dbReference type="Proteomes" id="UP001058236"/>
    </source>
</evidence>
<dbReference type="Pfam" id="PF13523">
    <property type="entry name" value="Acetyltransf_8"/>
    <property type="match status" value="1"/>
</dbReference>
<name>A0ABY5F2I0_9ACTN</name>